<dbReference type="PANTHER" id="PTHR37482:SF1">
    <property type="entry name" value="OUTER MEMBRANE PROTEIN ASSEMBLY FACTOR BAME"/>
    <property type="match status" value="1"/>
</dbReference>
<evidence type="ECO:0000256" key="3">
    <source>
        <dbReference type="ARBA" id="ARBA00023237"/>
    </source>
</evidence>
<dbReference type="GO" id="GO:0043165">
    <property type="term" value="P:Gram-negative-bacterium-type cell outer membrane assembly"/>
    <property type="evidence" value="ECO:0007669"/>
    <property type="project" value="TreeGrafter"/>
</dbReference>
<gene>
    <name evidence="5" type="ORF">MNBD_GAMMA13-1612</name>
</gene>
<protein>
    <submittedName>
        <fullName evidence="5">Outer membrane beta-barrel assembly protein BamE</fullName>
    </submittedName>
</protein>
<evidence type="ECO:0000313" key="5">
    <source>
        <dbReference type="EMBL" id="VAW82123.1"/>
    </source>
</evidence>
<evidence type="ECO:0000259" key="4">
    <source>
        <dbReference type="Pfam" id="PF04355"/>
    </source>
</evidence>
<dbReference type="HAMAP" id="MF_00925">
    <property type="entry name" value="OM_assembly_BamE"/>
    <property type="match status" value="1"/>
</dbReference>
<evidence type="ECO:0000256" key="2">
    <source>
        <dbReference type="ARBA" id="ARBA00023136"/>
    </source>
</evidence>
<sequence>MQKLLISISVIASLFLAACSSDPIVNRLPFVYRIDIQQGNVITPEMVNQVRMGMSKRQVQFILGAPMLIDPFHAERWDYVHRYNPGSDGTAPASNQRITLKFEDDRVAQISGTLLPDPKPDTIPSNRQVTVVVPRQELESTGVLTKLWRWIGFGGES</sequence>
<organism evidence="5">
    <name type="scientific">hydrothermal vent metagenome</name>
    <dbReference type="NCBI Taxonomy" id="652676"/>
    <lineage>
        <taxon>unclassified sequences</taxon>
        <taxon>metagenomes</taxon>
        <taxon>ecological metagenomes</taxon>
    </lineage>
</organism>
<dbReference type="GO" id="GO:0030674">
    <property type="term" value="F:protein-macromolecule adaptor activity"/>
    <property type="evidence" value="ECO:0007669"/>
    <property type="project" value="TreeGrafter"/>
</dbReference>
<dbReference type="AlphaFoldDB" id="A0A3B0Z1J3"/>
<evidence type="ECO:0000256" key="1">
    <source>
        <dbReference type="ARBA" id="ARBA00022729"/>
    </source>
</evidence>
<feature type="domain" description="Outer membrane protein assembly factor BamE" evidence="4">
    <location>
        <begin position="39"/>
        <end position="110"/>
    </location>
</feature>
<dbReference type="GO" id="GO:1990063">
    <property type="term" value="C:Bam protein complex"/>
    <property type="evidence" value="ECO:0007669"/>
    <property type="project" value="TreeGrafter"/>
</dbReference>
<dbReference type="EMBL" id="UOFK01000298">
    <property type="protein sequence ID" value="VAW82123.1"/>
    <property type="molecule type" value="Genomic_DNA"/>
</dbReference>
<proteinExistence type="inferred from homology"/>
<dbReference type="GO" id="GO:0051205">
    <property type="term" value="P:protein insertion into membrane"/>
    <property type="evidence" value="ECO:0007669"/>
    <property type="project" value="TreeGrafter"/>
</dbReference>
<reference evidence="5" key="1">
    <citation type="submission" date="2018-06" db="EMBL/GenBank/DDBJ databases">
        <authorList>
            <person name="Zhirakovskaya E."/>
        </authorList>
    </citation>
    <scope>NUCLEOTIDE SEQUENCE</scope>
</reference>
<keyword evidence="2" id="KW-0472">Membrane</keyword>
<keyword evidence="1" id="KW-0732">Signal</keyword>
<dbReference type="Pfam" id="PF04355">
    <property type="entry name" value="BamE"/>
    <property type="match status" value="1"/>
</dbReference>
<accession>A0A3B0Z1J3</accession>
<keyword evidence="3" id="KW-0998">Cell outer membrane</keyword>
<dbReference type="InterPro" id="IPR007450">
    <property type="entry name" value="BamE_dom"/>
</dbReference>
<dbReference type="PROSITE" id="PS51257">
    <property type="entry name" value="PROKAR_LIPOPROTEIN"/>
    <property type="match status" value="1"/>
</dbReference>
<dbReference type="InterPro" id="IPR026592">
    <property type="entry name" value="BamE"/>
</dbReference>
<dbReference type="InterPro" id="IPR037873">
    <property type="entry name" value="BamE-like"/>
</dbReference>
<dbReference type="PANTHER" id="PTHR37482">
    <property type="entry name" value="OUTER MEMBRANE PROTEIN ASSEMBLY FACTOR BAME"/>
    <property type="match status" value="1"/>
</dbReference>
<dbReference type="Gene3D" id="3.30.1450.10">
    <property type="match status" value="1"/>
</dbReference>
<name>A0A3B0Z1J3_9ZZZZ</name>